<organism evidence="1 2">
    <name type="scientific">Sphingomonas sanxanigenens DSM 19645 = NX02</name>
    <dbReference type="NCBI Taxonomy" id="1123269"/>
    <lineage>
        <taxon>Bacteria</taxon>
        <taxon>Pseudomonadati</taxon>
        <taxon>Pseudomonadota</taxon>
        <taxon>Alphaproteobacteria</taxon>
        <taxon>Sphingomonadales</taxon>
        <taxon>Sphingomonadaceae</taxon>
        <taxon>Sphingomonas</taxon>
    </lineage>
</organism>
<dbReference type="OrthoDB" id="7585168at2"/>
<gene>
    <name evidence="1" type="ORF">NX02_29200</name>
</gene>
<dbReference type="RefSeq" id="WP_025295496.1">
    <property type="nucleotide sequence ID" value="NZ_CP006644.1"/>
</dbReference>
<reference evidence="1 2" key="1">
    <citation type="submission" date="2013-07" db="EMBL/GenBank/DDBJ databases">
        <title>Completed genome of Sphingomonas sanxanigenens NX02.</title>
        <authorList>
            <person name="Ma T."/>
            <person name="Huang H."/>
            <person name="Wu M."/>
            <person name="Li X."/>
            <person name="Li G."/>
        </authorList>
    </citation>
    <scope>NUCLEOTIDE SEQUENCE [LARGE SCALE GENOMIC DNA]</scope>
    <source>
        <strain evidence="1 2">NX02</strain>
    </source>
</reference>
<dbReference type="KEGG" id="ssan:NX02_29200"/>
<name>W0AM40_9SPHN</name>
<dbReference type="HOGENOM" id="CLU_2847585_0_0_5"/>
<dbReference type="AlphaFoldDB" id="W0AM40"/>
<protein>
    <submittedName>
        <fullName evidence="1">Uncharacterized protein</fullName>
    </submittedName>
</protein>
<accession>W0AM40</accession>
<dbReference type="STRING" id="1123269.NX02_29200"/>
<keyword evidence="2" id="KW-1185">Reference proteome</keyword>
<proteinExistence type="predicted"/>
<dbReference type="Proteomes" id="UP000018851">
    <property type="component" value="Chromosome"/>
</dbReference>
<dbReference type="EMBL" id="CP006644">
    <property type="protein sequence ID" value="AHE57408.1"/>
    <property type="molecule type" value="Genomic_DNA"/>
</dbReference>
<sequence>MLIARLCAALVPWHHWGRVMFVESLDGTREVEGVRFFTLEWLGLHLHIQFGPSVPIDVREMRNGI</sequence>
<evidence type="ECO:0000313" key="2">
    <source>
        <dbReference type="Proteomes" id="UP000018851"/>
    </source>
</evidence>
<evidence type="ECO:0000313" key="1">
    <source>
        <dbReference type="EMBL" id="AHE57408.1"/>
    </source>
</evidence>
<dbReference type="PATRIC" id="fig|1123269.5.peg.5726"/>